<dbReference type="PANTHER" id="PTHR48090">
    <property type="entry name" value="UNDECAPRENYL-PHOSPHATE 4-DEOXY-4-FORMAMIDO-L-ARABINOSE TRANSFERASE-RELATED"/>
    <property type="match status" value="1"/>
</dbReference>
<feature type="transmembrane region" description="Helical" evidence="1">
    <location>
        <begin position="250"/>
        <end position="276"/>
    </location>
</feature>
<dbReference type="CDD" id="cd04179">
    <property type="entry name" value="DPM_DPG-synthase_like"/>
    <property type="match status" value="1"/>
</dbReference>
<dbReference type="Pfam" id="PF26629">
    <property type="entry name" value="GT2_TM_C"/>
    <property type="match status" value="1"/>
</dbReference>
<feature type="transmembrane region" description="Helical" evidence="1">
    <location>
        <begin position="369"/>
        <end position="395"/>
    </location>
</feature>
<dbReference type="InterPro" id="IPR001173">
    <property type="entry name" value="Glyco_trans_2-like"/>
</dbReference>
<dbReference type="AlphaFoldDB" id="A0A840HQ94"/>
<keyword evidence="1" id="KW-0472">Membrane</keyword>
<feature type="transmembrane region" description="Helical" evidence="1">
    <location>
        <begin position="288"/>
        <end position="312"/>
    </location>
</feature>
<reference evidence="4 5" key="1">
    <citation type="submission" date="2020-08" db="EMBL/GenBank/DDBJ databases">
        <title>Genomic Encyclopedia of Type Strains, Phase IV (KMG-IV): sequencing the most valuable type-strain genomes for metagenomic binning, comparative biology and taxonomic classification.</title>
        <authorList>
            <person name="Goeker M."/>
        </authorList>
    </citation>
    <scope>NUCLEOTIDE SEQUENCE [LARGE SCALE GENOMIC DNA]</scope>
    <source>
        <strain evidence="4 5">DSM 7465</strain>
    </source>
</reference>
<dbReference type="EMBL" id="JACHOV010000001">
    <property type="protein sequence ID" value="MBB4639746.1"/>
    <property type="molecule type" value="Genomic_DNA"/>
</dbReference>
<feature type="domain" description="Glycosyltransferase 2-like" evidence="2">
    <location>
        <begin position="22"/>
        <end position="187"/>
    </location>
</feature>
<dbReference type="InterPro" id="IPR029044">
    <property type="entry name" value="Nucleotide-diphossugar_trans"/>
</dbReference>
<proteinExistence type="predicted"/>
<dbReference type="PANTHER" id="PTHR48090:SF7">
    <property type="entry name" value="RFBJ PROTEIN"/>
    <property type="match status" value="1"/>
</dbReference>
<keyword evidence="4" id="KW-0808">Transferase</keyword>
<accession>A0A840HQ94</accession>
<dbReference type="Gene3D" id="3.90.550.10">
    <property type="entry name" value="Spore Coat Polysaccharide Biosynthesis Protein SpsA, Chain A"/>
    <property type="match status" value="1"/>
</dbReference>
<sequence>MSVKAPLRHAAKFHKTPLVDVTIVMPCLNEVVSLPLCIANAKEALTRIASIYGLTGEIVVADNGSDDGSQHLAREQGARVVPVAERGYGAALIGGCEGAQGRFILMGDADGSYDFTDGVAMIGQLLDGADLCMGSRFKGGIAPGAMPWKNRYIGNPVLTGILNLFFRSGVSDAHCGLRAITKKAFHSLRLSGTGMEFASEMVIKASLKKLRIVEVPATLSTDLRDRAPHLRPWRDGWRHLRYLLMLSPTWAFGMPGLVATMLGALIFAMAIAQALIPGSFPAVGNYWVILASAILSAGHLAAMMAIAAQLYGIQQGYRMSGWKTRLLARMASLETMLGLGAAFCSLGMLVLLAVLWLWTARQFGPVYSILPAVVGTTCVTIGLQTMMGGFLLAVLGGNVARFLGATDAGSLKK</sequence>
<organism evidence="4 5">
    <name type="scientific">Rhizorhapis suberifaciens</name>
    <name type="common">corky root of lettuce</name>
    <dbReference type="NCBI Taxonomy" id="13656"/>
    <lineage>
        <taxon>Bacteria</taxon>
        <taxon>Pseudomonadati</taxon>
        <taxon>Pseudomonadota</taxon>
        <taxon>Alphaproteobacteria</taxon>
        <taxon>Sphingomonadales</taxon>
        <taxon>Sphingomonadaceae</taxon>
        <taxon>Rhizorhapis</taxon>
    </lineage>
</organism>
<evidence type="ECO:0000313" key="5">
    <source>
        <dbReference type="Proteomes" id="UP000575068"/>
    </source>
</evidence>
<evidence type="ECO:0000313" key="4">
    <source>
        <dbReference type="EMBL" id="MBB4639746.1"/>
    </source>
</evidence>
<dbReference type="RefSeq" id="WP_184473626.1">
    <property type="nucleotide sequence ID" value="NZ_JACHOV010000001.1"/>
</dbReference>
<protein>
    <submittedName>
        <fullName evidence="4">Glycosyltransferase involved in cell wall biosynthesis</fullName>
    </submittedName>
</protein>
<evidence type="ECO:0000256" key="1">
    <source>
        <dbReference type="SAM" id="Phobius"/>
    </source>
</evidence>
<comment type="caution">
    <text evidence="4">The sequence shown here is derived from an EMBL/GenBank/DDBJ whole genome shotgun (WGS) entry which is preliminary data.</text>
</comment>
<dbReference type="InterPro" id="IPR058718">
    <property type="entry name" value="Agl6_TM_C"/>
</dbReference>
<keyword evidence="1" id="KW-0812">Transmembrane</keyword>
<feature type="transmembrane region" description="Helical" evidence="1">
    <location>
        <begin position="333"/>
        <end position="357"/>
    </location>
</feature>
<name>A0A840HQ94_9SPHN</name>
<keyword evidence="1" id="KW-1133">Transmembrane helix</keyword>
<evidence type="ECO:0000259" key="2">
    <source>
        <dbReference type="Pfam" id="PF00535"/>
    </source>
</evidence>
<dbReference type="InterPro" id="IPR050256">
    <property type="entry name" value="Glycosyltransferase_2"/>
</dbReference>
<dbReference type="Pfam" id="PF00535">
    <property type="entry name" value="Glycos_transf_2"/>
    <property type="match status" value="1"/>
</dbReference>
<feature type="domain" description="Low-salt glycan biosynthesis hexosyltransferase Agl6 C-terminal transmembrane region" evidence="3">
    <location>
        <begin position="307"/>
        <end position="396"/>
    </location>
</feature>
<gene>
    <name evidence="4" type="ORF">HNQ99_000026</name>
</gene>
<dbReference type="Proteomes" id="UP000575068">
    <property type="component" value="Unassembled WGS sequence"/>
</dbReference>
<keyword evidence="5" id="KW-1185">Reference proteome</keyword>
<dbReference type="GO" id="GO:0016740">
    <property type="term" value="F:transferase activity"/>
    <property type="evidence" value="ECO:0007669"/>
    <property type="project" value="UniProtKB-KW"/>
</dbReference>
<dbReference type="SUPFAM" id="SSF53448">
    <property type="entry name" value="Nucleotide-diphospho-sugar transferases"/>
    <property type="match status" value="1"/>
</dbReference>
<evidence type="ECO:0000259" key="3">
    <source>
        <dbReference type="Pfam" id="PF26629"/>
    </source>
</evidence>